<evidence type="ECO:0000313" key="2">
    <source>
        <dbReference type="EMBL" id="TKR68261.1"/>
    </source>
</evidence>
<gene>
    <name evidence="2" type="ORF">L596_024263</name>
</gene>
<dbReference type="Proteomes" id="UP000298663">
    <property type="component" value="Unassembled WGS sequence"/>
</dbReference>
<organism evidence="2 3">
    <name type="scientific">Steinernema carpocapsae</name>
    <name type="common">Entomopathogenic nematode</name>
    <dbReference type="NCBI Taxonomy" id="34508"/>
    <lineage>
        <taxon>Eukaryota</taxon>
        <taxon>Metazoa</taxon>
        <taxon>Ecdysozoa</taxon>
        <taxon>Nematoda</taxon>
        <taxon>Chromadorea</taxon>
        <taxon>Rhabditida</taxon>
        <taxon>Tylenchina</taxon>
        <taxon>Panagrolaimomorpha</taxon>
        <taxon>Strongyloidoidea</taxon>
        <taxon>Steinernematidae</taxon>
        <taxon>Steinernema</taxon>
    </lineage>
</organism>
<reference evidence="2 3" key="1">
    <citation type="journal article" date="2015" name="Genome Biol.">
        <title>Comparative genomics of Steinernema reveals deeply conserved gene regulatory networks.</title>
        <authorList>
            <person name="Dillman A.R."/>
            <person name="Macchietto M."/>
            <person name="Porter C.F."/>
            <person name="Rogers A."/>
            <person name="Williams B."/>
            <person name="Antoshechkin I."/>
            <person name="Lee M.M."/>
            <person name="Goodwin Z."/>
            <person name="Lu X."/>
            <person name="Lewis E.E."/>
            <person name="Goodrich-Blair H."/>
            <person name="Stock S.P."/>
            <person name="Adams B.J."/>
            <person name="Sternberg P.W."/>
            <person name="Mortazavi A."/>
        </authorList>
    </citation>
    <scope>NUCLEOTIDE SEQUENCE [LARGE SCALE GENOMIC DNA]</scope>
    <source>
        <strain evidence="2 3">ALL</strain>
    </source>
</reference>
<dbReference type="AlphaFoldDB" id="A0A4U5MG90"/>
<feature type="compositionally biased region" description="Basic and acidic residues" evidence="1">
    <location>
        <begin position="40"/>
        <end position="51"/>
    </location>
</feature>
<protein>
    <submittedName>
        <fullName evidence="2">Uncharacterized protein</fullName>
    </submittedName>
</protein>
<evidence type="ECO:0000313" key="3">
    <source>
        <dbReference type="Proteomes" id="UP000298663"/>
    </source>
</evidence>
<comment type="caution">
    <text evidence="2">The sequence shown here is derived from an EMBL/GenBank/DDBJ whole genome shotgun (WGS) entry which is preliminary data.</text>
</comment>
<sequence>MHVNAATQKPTVCLPNSFNHGYLRISQCTQTHPKTFRKAPIKDSDSGETDSRVALPSADLKSDQLLPHSATL</sequence>
<dbReference type="EMBL" id="AZBU02000008">
    <property type="protein sequence ID" value="TKR68261.1"/>
    <property type="molecule type" value="Genomic_DNA"/>
</dbReference>
<reference evidence="2 3" key="2">
    <citation type="journal article" date="2019" name="G3 (Bethesda)">
        <title>Hybrid Assembly of the Genome of the Entomopathogenic Nematode Steinernema carpocapsae Identifies the X-Chromosome.</title>
        <authorList>
            <person name="Serra L."/>
            <person name="Macchietto M."/>
            <person name="Macias-Munoz A."/>
            <person name="McGill C.J."/>
            <person name="Rodriguez I.M."/>
            <person name="Rodriguez B."/>
            <person name="Murad R."/>
            <person name="Mortazavi A."/>
        </authorList>
    </citation>
    <scope>NUCLEOTIDE SEQUENCE [LARGE SCALE GENOMIC DNA]</scope>
    <source>
        <strain evidence="2 3">ALL</strain>
    </source>
</reference>
<accession>A0A4U5MG90</accession>
<proteinExistence type="predicted"/>
<evidence type="ECO:0000256" key="1">
    <source>
        <dbReference type="SAM" id="MobiDB-lite"/>
    </source>
</evidence>
<keyword evidence="3" id="KW-1185">Reference proteome</keyword>
<name>A0A4U5MG90_STECR</name>
<feature type="region of interest" description="Disordered" evidence="1">
    <location>
        <begin position="33"/>
        <end position="72"/>
    </location>
</feature>